<gene>
    <name evidence="2" type="ORF">DLAC_04338</name>
</gene>
<dbReference type="InParanoid" id="A0A151ZJA4"/>
<keyword evidence="3" id="KW-1185">Reference proteome</keyword>
<organism evidence="2 3">
    <name type="scientific">Tieghemostelium lacteum</name>
    <name type="common">Slime mold</name>
    <name type="synonym">Dictyostelium lacteum</name>
    <dbReference type="NCBI Taxonomy" id="361077"/>
    <lineage>
        <taxon>Eukaryota</taxon>
        <taxon>Amoebozoa</taxon>
        <taxon>Evosea</taxon>
        <taxon>Eumycetozoa</taxon>
        <taxon>Dictyostelia</taxon>
        <taxon>Dictyosteliales</taxon>
        <taxon>Raperosteliaceae</taxon>
        <taxon>Tieghemostelium</taxon>
    </lineage>
</organism>
<accession>A0A151ZJA4</accession>
<evidence type="ECO:0000313" key="3">
    <source>
        <dbReference type="Proteomes" id="UP000076078"/>
    </source>
</evidence>
<reference evidence="2 3" key="1">
    <citation type="submission" date="2015-12" db="EMBL/GenBank/DDBJ databases">
        <title>Dictyostelia acquired genes for synthesis and detection of signals that induce cell-type specialization by lateral gene transfer from prokaryotes.</title>
        <authorList>
            <person name="Gloeckner G."/>
            <person name="Schaap P."/>
        </authorList>
    </citation>
    <scope>NUCLEOTIDE SEQUENCE [LARGE SCALE GENOMIC DNA]</scope>
    <source>
        <strain evidence="2 3">TK</strain>
    </source>
</reference>
<comment type="caution">
    <text evidence="2">The sequence shown here is derived from an EMBL/GenBank/DDBJ whole genome shotgun (WGS) entry which is preliminary data.</text>
</comment>
<sequence length="1436" mass="168912">MLKYLIVLVYIINAVYGQTYASIEYNVGNDCSGNWGTSSYYLDSACYQSTIFTCDFTNQQVILSSYRDINCQVFSANYTYPFNECYVEENVVVSCITGYPDAPINSYSYFIYPGCGGSGTNGIPLFIDISPINECQQNDFNTFEYTCNSTDLIYNSFSEKGVCNPDQVIINDSWPLKTPICHEWSNFETVYTLFMHILSEIYDGNRDQVIRNLISTIKLLDDDYYSENEKFNNIINSVKSHESFQLLLEALYAISKRKLGGRSCLLVSFNDSIIKLLKYKPLKDYLLIDYIINDVFKCDQPDSFKKTFFYMSLIAPNDKEYIIQELKKFNNHISVQISFLYYLDNSKAVTDDSTDLKLLYNYIDNVLFKLKETGYSDLSHIIETIKNNLEHNFRFHIDIVDIYLRILSKLSKFIDIGFGLKIKELFKIIIQKKYLDDKMIDKFRDQFISLLESLVKMKSRKMIQYLSERFGDDLIQSHLNNLFEQSFDNSSSNNNEIIHLHYLRVMKPNSQYIQDNITTLFSLVKETLHYPKSNKKGSKNNLLKYIEDDLVNVRYSMEWIEDNMETLVNSVSISNEFLNEVESYSRHFIDPFGKLQNSQSFIESIGGFDKLYDRYSKNGSFTLLNSLLLTMDPTKVKSTLIEAIIGFIMYDDGAVLFDFFSRIKHPDFDIELHICFLEFIQLTRKEMELLGNGLLRLLNHLTTQNSTYKWQDTLENYFESNIVKQNCKSFFKSQMINYKHLIFHYSLLNLIKSLSFVKAKIIPETTDYVKKNTNPTLISLFGIYSIFYRILPNNEIMNLFLVEFTKTLNNLNNIDNKKKRDKETKEEQKEVVMVLFFTKFILLSKEDKDEIEKCIPIMIEIIKVLISQKYLDSQFFISQIVKYVRGFHKQMITAPNITKDVLIRYIIEFVYQFHHYNDTQPPTSESKSTDPTVTILLNCAFRSFNISINRFIQELIEFCASKNIDFLSHLTNEDMKLLKLCHWRSIYTLFPKSIEMHQSLCNVLEISNQPVFVVVKNHNTPPLSDYLWKYIIKYIFFDKKIGVRWKCGTLSMVSWKFRKICSDIISNQPNIPNFTISAPVSSVTKYSLFSNINFLFYHSLETLFTHVRVKEIFFALKNLYIKSSETPYLLSPYYPTSLEELHLIYNDNVYEYSIESHYEYIRNLFRINRNSLKRVSISFKKANKHSSKFIEIIESLVVNCTSLQELSLQMPSSHEWNSLFNIIRSKYSRINLIINCSKLVKSYYRALEYYKIVNSTTEDKSKAEIIVKNNHQFIQQCSTLTLDNNNSVSNEIFSLMFRVKTLKLIPPFMCDKHIMSQEFKKLIETTQTLNELKFLKIDLVSQRIIQEMKVINLNTKLQVFSCKFINSKLRLYKDFEKLNKLFEQWHQHPTLRLIKLSYYQDSENLDDFLSKLITHSFKFHYCTSKGTLKFDRDLIK</sequence>
<name>A0A151ZJA4_TIELA</name>
<feature type="signal peptide" evidence="1">
    <location>
        <begin position="1"/>
        <end position="17"/>
    </location>
</feature>
<dbReference type="EMBL" id="LODT01000022">
    <property type="protein sequence ID" value="KYQ94063.1"/>
    <property type="molecule type" value="Genomic_DNA"/>
</dbReference>
<evidence type="ECO:0000313" key="2">
    <source>
        <dbReference type="EMBL" id="KYQ94063.1"/>
    </source>
</evidence>
<feature type="chain" id="PRO_5007593381" evidence="1">
    <location>
        <begin position="18"/>
        <end position="1436"/>
    </location>
</feature>
<dbReference type="Proteomes" id="UP000076078">
    <property type="component" value="Unassembled WGS sequence"/>
</dbReference>
<keyword evidence="1" id="KW-0732">Signal</keyword>
<evidence type="ECO:0000256" key="1">
    <source>
        <dbReference type="SAM" id="SignalP"/>
    </source>
</evidence>
<protein>
    <submittedName>
        <fullName evidence="2">Uncharacterized protein</fullName>
    </submittedName>
</protein>
<proteinExistence type="predicted"/>